<evidence type="ECO:0000256" key="8">
    <source>
        <dbReference type="ARBA" id="ARBA00022840"/>
    </source>
</evidence>
<dbReference type="InterPro" id="IPR045540">
    <property type="entry name" value="YegS/DAGK_C"/>
</dbReference>
<evidence type="ECO:0000313" key="14">
    <source>
        <dbReference type="EMBL" id="MFC7366128.1"/>
    </source>
</evidence>
<dbReference type="PROSITE" id="PS50146">
    <property type="entry name" value="DAGK"/>
    <property type="match status" value="1"/>
</dbReference>
<dbReference type="Gene3D" id="3.40.50.10330">
    <property type="entry name" value="Probable inorganic polyphosphate/atp-NAD kinase, domain 1"/>
    <property type="match status" value="1"/>
</dbReference>
<dbReference type="InterPro" id="IPR001206">
    <property type="entry name" value="Diacylglycerol_kinase_cat_dom"/>
</dbReference>
<dbReference type="InterPro" id="IPR016064">
    <property type="entry name" value="NAD/diacylglycerol_kinase_sf"/>
</dbReference>
<comment type="similarity">
    <text evidence="2">Belongs to the diacylglycerol/lipid kinase family.</text>
</comment>
<dbReference type="InterPro" id="IPR005218">
    <property type="entry name" value="Diacylglycerol/lipid_kinase"/>
</dbReference>
<reference evidence="15" key="1">
    <citation type="journal article" date="2019" name="Int. J. Syst. Evol. Microbiol.">
        <title>The Global Catalogue of Microorganisms (GCM) 10K type strain sequencing project: providing services to taxonomists for standard genome sequencing and annotation.</title>
        <authorList>
            <consortium name="The Broad Institute Genomics Platform"/>
            <consortium name="The Broad Institute Genome Sequencing Center for Infectious Disease"/>
            <person name="Wu L."/>
            <person name="Ma J."/>
        </authorList>
    </citation>
    <scope>NUCLEOTIDE SEQUENCE [LARGE SCALE GENOMIC DNA]</scope>
    <source>
        <strain evidence="15">JCM 4738</strain>
    </source>
</reference>
<keyword evidence="11" id="KW-0594">Phospholipid biosynthesis</keyword>
<evidence type="ECO:0000256" key="4">
    <source>
        <dbReference type="ARBA" id="ARBA00022679"/>
    </source>
</evidence>
<evidence type="ECO:0000256" key="5">
    <source>
        <dbReference type="ARBA" id="ARBA00022723"/>
    </source>
</evidence>
<dbReference type="SUPFAM" id="SSF111331">
    <property type="entry name" value="NAD kinase/diacylglycerol kinase-like"/>
    <property type="match status" value="1"/>
</dbReference>
<sequence length="301" mass="32161">MEKGKAVFILNPSSGKELAETYRELCIRVLEEMGYSVEVRATEKEGDATAFAREAARSGHPLVVAMGGDGTVNEAINGLAGEQDRPDFALIPLGTVNDFARALSIPLDPEDAIRGLPEFVARPTDIGLAGDRYFMNILAVGSLAEGVMDVPVGEKTRFGPLAYAAHGLQTLLSDERNQFTITHDGGKWTGQASLVLAALTNSVGGFEKMNAGARTDDGLLHLTVIKQVKLPGLLKMSASLLLGKLQDEGAVEKIRTTHAHIETDEPLSCNIDGDEGGNTPIAIKVLRRHLRILAPEPTEGE</sequence>
<dbReference type="EC" id="2.7.1.-" evidence="14"/>
<protein>
    <submittedName>
        <fullName evidence="14">Diacylglycerol/lipid kinase family protein</fullName>
        <ecNumber evidence="14">2.7.1.-</ecNumber>
    </submittedName>
</protein>
<evidence type="ECO:0000313" key="15">
    <source>
        <dbReference type="Proteomes" id="UP001596483"/>
    </source>
</evidence>
<evidence type="ECO:0000256" key="1">
    <source>
        <dbReference type="ARBA" id="ARBA00001946"/>
    </source>
</evidence>
<evidence type="ECO:0000256" key="2">
    <source>
        <dbReference type="ARBA" id="ARBA00005983"/>
    </source>
</evidence>
<keyword evidence="5" id="KW-0479">Metal-binding</keyword>
<comment type="caution">
    <text evidence="14">The sequence shown here is derived from an EMBL/GenBank/DDBJ whole genome shotgun (WGS) entry which is preliminary data.</text>
</comment>
<evidence type="ECO:0000259" key="13">
    <source>
        <dbReference type="PROSITE" id="PS50146"/>
    </source>
</evidence>
<organism evidence="14 15">
    <name type="scientific">Bhargavaea changchunensis</name>
    <dbReference type="NCBI Taxonomy" id="2134037"/>
    <lineage>
        <taxon>Bacteria</taxon>
        <taxon>Bacillati</taxon>
        <taxon>Bacillota</taxon>
        <taxon>Bacilli</taxon>
        <taxon>Bacillales</taxon>
        <taxon>Caryophanaceae</taxon>
        <taxon>Bhargavaea</taxon>
    </lineage>
</organism>
<keyword evidence="10" id="KW-0443">Lipid metabolism</keyword>
<keyword evidence="4 14" id="KW-0808">Transferase</keyword>
<dbReference type="RefSeq" id="WP_157294201.1">
    <property type="nucleotide sequence ID" value="NZ_JBHTCT010000036.1"/>
</dbReference>
<keyword evidence="7 14" id="KW-0418">Kinase</keyword>
<evidence type="ECO:0000256" key="7">
    <source>
        <dbReference type="ARBA" id="ARBA00022777"/>
    </source>
</evidence>
<keyword evidence="15" id="KW-1185">Reference proteome</keyword>
<keyword evidence="3" id="KW-0444">Lipid biosynthesis</keyword>
<dbReference type="InterPro" id="IPR017438">
    <property type="entry name" value="ATP-NAD_kinase_N"/>
</dbReference>
<dbReference type="Pfam" id="PF00781">
    <property type="entry name" value="DAGK_cat"/>
    <property type="match status" value="1"/>
</dbReference>
<dbReference type="EMBL" id="JBHTCT010000036">
    <property type="protein sequence ID" value="MFC7366128.1"/>
    <property type="molecule type" value="Genomic_DNA"/>
</dbReference>
<evidence type="ECO:0000256" key="3">
    <source>
        <dbReference type="ARBA" id="ARBA00022516"/>
    </source>
</evidence>
<dbReference type="PANTHER" id="PTHR12358">
    <property type="entry name" value="SPHINGOSINE KINASE"/>
    <property type="match status" value="1"/>
</dbReference>
<feature type="domain" description="DAGKc" evidence="13">
    <location>
        <begin position="1"/>
        <end position="133"/>
    </location>
</feature>
<dbReference type="SMART" id="SM00046">
    <property type="entry name" value="DAGKc"/>
    <property type="match status" value="1"/>
</dbReference>
<evidence type="ECO:0000256" key="11">
    <source>
        <dbReference type="ARBA" id="ARBA00023209"/>
    </source>
</evidence>
<dbReference type="NCBIfam" id="TIGR00147">
    <property type="entry name" value="YegS/Rv2252/BmrU family lipid kinase"/>
    <property type="match status" value="1"/>
</dbReference>
<accession>A0ABW2NIZ2</accession>
<dbReference type="PANTHER" id="PTHR12358:SF106">
    <property type="entry name" value="LIPID KINASE YEGS"/>
    <property type="match status" value="1"/>
</dbReference>
<comment type="cofactor">
    <cofactor evidence="1">
        <name>Mg(2+)</name>
        <dbReference type="ChEBI" id="CHEBI:18420"/>
    </cofactor>
</comment>
<dbReference type="Pfam" id="PF19279">
    <property type="entry name" value="YegS_C"/>
    <property type="match status" value="1"/>
</dbReference>
<gene>
    <name evidence="14" type="ORF">ACFQQH_13465</name>
</gene>
<dbReference type="GO" id="GO:0016301">
    <property type="term" value="F:kinase activity"/>
    <property type="evidence" value="ECO:0007669"/>
    <property type="project" value="UniProtKB-KW"/>
</dbReference>
<keyword evidence="12" id="KW-1208">Phospholipid metabolism</keyword>
<keyword evidence="6" id="KW-0547">Nucleotide-binding</keyword>
<keyword evidence="9" id="KW-0460">Magnesium</keyword>
<dbReference type="Gene3D" id="2.60.200.40">
    <property type="match status" value="1"/>
</dbReference>
<evidence type="ECO:0000256" key="10">
    <source>
        <dbReference type="ARBA" id="ARBA00023098"/>
    </source>
</evidence>
<dbReference type="Proteomes" id="UP001596483">
    <property type="component" value="Unassembled WGS sequence"/>
</dbReference>
<evidence type="ECO:0000256" key="6">
    <source>
        <dbReference type="ARBA" id="ARBA00022741"/>
    </source>
</evidence>
<evidence type="ECO:0000256" key="12">
    <source>
        <dbReference type="ARBA" id="ARBA00023264"/>
    </source>
</evidence>
<name>A0ABW2NIZ2_9BACL</name>
<proteinExistence type="inferred from homology"/>
<dbReference type="InterPro" id="IPR050187">
    <property type="entry name" value="Lipid_Phosphate_FormReg"/>
</dbReference>
<evidence type="ECO:0000256" key="9">
    <source>
        <dbReference type="ARBA" id="ARBA00022842"/>
    </source>
</evidence>
<keyword evidence="8" id="KW-0067">ATP-binding</keyword>